<proteinExistence type="predicted"/>
<name>A0AAV7W2B1_PLEWA</name>
<dbReference type="Proteomes" id="UP001066276">
    <property type="component" value="Chromosome 1_2"/>
</dbReference>
<feature type="region of interest" description="Disordered" evidence="1">
    <location>
        <begin position="47"/>
        <end position="66"/>
    </location>
</feature>
<accession>A0AAV7W2B1</accession>
<dbReference type="EMBL" id="JANPWB010000002">
    <property type="protein sequence ID" value="KAJ1206846.1"/>
    <property type="molecule type" value="Genomic_DNA"/>
</dbReference>
<keyword evidence="3" id="KW-1185">Reference proteome</keyword>
<reference evidence="2" key="1">
    <citation type="journal article" date="2022" name="bioRxiv">
        <title>Sequencing and chromosome-scale assembly of the giantPleurodeles waltlgenome.</title>
        <authorList>
            <person name="Brown T."/>
            <person name="Elewa A."/>
            <person name="Iarovenko S."/>
            <person name="Subramanian E."/>
            <person name="Araus A.J."/>
            <person name="Petzold A."/>
            <person name="Susuki M."/>
            <person name="Suzuki K.-i.T."/>
            <person name="Hayashi T."/>
            <person name="Toyoda A."/>
            <person name="Oliveira C."/>
            <person name="Osipova E."/>
            <person name="Leigh N.D."/>
            <person name="Simon A."/>
            <person name="Yun M.H."/>
        </authorList>
    </citation>
    <scope>NUCLEOTIDE SEQUENCE</scope>
    <source>
        <strain evidence="2">20211129_DDA</strain>
        <tissue evidence="2">Liver</tissue>
    </source>
</reference>
<evidence type="ECO:0000313" key="2">
    <source>
        <dbReference type="EMBL" id="KAJ1206846.1"/>
    </source>
</evidence>
<gene>
    <name evidence="2" type="ORF">NDU88_002241</name>
</gene>
<dbReference type="AlphaFoldDB" id="A0AAV7W2B1"/>
<organism evidence="2 3">
    <name type="scientific">Pleurodeles waltl</name>
    <name type="common">Iberian ribbed newt</name>
    <dbReference type="NCBI Taxonomy" id="8319"/>
    <lineage>
        <taxon>Eukaryota</taxon>
        <taxon>Metazoa</taxon>
        <taxon>Chordata</taxon>
        <taxon>Craniata</taxon>
        <taxon>Vertebrata</taxon>
        <taxon>Euteleostomi</taxon>
        <taxon>Amphibia</taxon>
        <taxon>Batrachia</taxon>
        <taxon>Caudata</taxon>
        <taxon>Salamandroidea</taxon>
        <taxon>Salamandridae</taxon>
        <taxon>Pleurodelinae</taxon>
        <taxon>Pleurodeles</taxon>
    </lineage>
</organism>
<protein>
    <submittedName>
        <fullName evidence="2">Uncharacterized protein</fullName>
    </submittedName>
</protein>
<sequence>MNGALSQIRPRIPLSPKACRCREAAAATTGGFTNVGLRPQRSRRNAALRFLASPSPVRRRARSSVR</sequence>
<comment type="caution">
    <text evidence="2">The sequence shown here is derived from an EMBL/GenBank/DDBJ whole genome shotgun (WGS) entry which is preliminary data.</text>
</comment>
<evidence type="ECO:0000313" key="3">
    <source>
        <dbReference type="Proteomes" id="UP001066276"/>
    </source>
</evidence>
<feature type="compositionally biased region" description="Basic residues" evidence="1">
    <location>
        <begin position="57"/>
        <end position="66"/>
    </location>
</feature>
<evidence type="ECO:0000256" key="1">
    <source>
        <dbReference type="SAM" id="MobiDB-lite"/>
    </source>
</evidence>